<keyword evidence="3" id="KW-0677">Repeat</keyword>
<dbReference type="EMBL" id="CAIIXF020000008">
    <property type="protein sequence ID" value="CAH1792247.1"/>
    <property type="molecule type" value="Genomic_DNA"/>
</dbReference>
<dbReference type="SUPFAM" id="SSF50156">
    <property type="entry name" value="PDZ domain-like"/>
    <property type="match status" value="1"/>
</dbReference>
<dbReference type="Gene3D" id="2.30.30.40">
    <property type="entry name" value="SH3 Domains"/>
    <property type="match status" value="1"/>
</dbReference>
<dbReference type="SMART" id="SM00072">
    <property type="entry name" value="GuKc"/>
    <property type="match status" value="1"/>
</dbReference>
<feature type="compositionally biased region" description="Polar residues" evidence="4">
    <location>
        <begin position="241"/>
        <end position="256"/>
    </location>
</feature>
<comment type="caution">
    <text evidence="5">The sequence shown here is derived from an EMBL/GenBank/DDBJ whole genome shotgun (WGS) entry which is preliminary data.</text>
</comment>
<dbReference type="CDD" id="cd12036">
    <property type="entry name" value="SH3_MPP5"/>
    <property type="match status" value="1"/>
</dbReference>
<dbReference type="GO" id="GO:0005911">
    <property type="term" value="C:cell-cell junction"/>
    <property type="evidence" value="ECO:0007669"/>
    <property type="project" value="UniProtKB-ARBA"/>
</dbReference>
<evidence type="ECO:0000256" key="1">
    <source>
        <dbReference type="ARBA" id="ARBA00007014"/>
    </source>
</evidence>
<accession>A0A8J1U3W4</accession>
<dbReference type="FunFam" id="3.30.63.10:FF:000002">
    <property type="entry name" value="Guanylate kinase 1"/>
    <property type="match status" value="1"/>
</dbReference>
<dbReference type="CDD" id="cd00071">
    <property type="entry name" value="GMPK"/>
    <property type="match status" value="1"/>
</dbReference>
<dbReference type="Pfam" id="PF07653">
    <property type="entry name" value="SH3_2"/>
    <property type="match status" value="1"/>
</dbReference>
<dbReference type="PROSITE" id="PS50106">
    <property type="entry name" value="PDZ"/>
    <property type="match status" value="1"/>
</dbReference>
<dbReference type="InterPro" id="IPR036892">
    <property type="entry name" value="L27_dom_sf"/>
</dbReference>
<dbReference type="SUPFAM" id="SSF52540">
    <property type="entry name" value="P-loop containing nucleoside triphosphate hydrolases"/>
    <property type="match status" value="1"/>
</dbReference>
<dbReference type="Gene3D" id="1.10.287.650">
    <property type="entry name" value="L27 domain"/>
    <property type="match status" value="1"/>
</dbReference>
<dbReference type="InterPro" id="IPR001478">
    <property type="entry name" value="PDZ"/>
</dbReference>
<evidence type="ECO:0000313" key="5">
    <source>
        <dbReference type="EMBL" id="CAH1792247.1"/>
    </source>
</evidence>
<dbReference type="InterPro" id="IPR035601">
    <property type="entry name" value="MPP5_SH3"/>
</dbReference>
<evidence type="ECO:0008006" key="7">
    <source>
        <dbReference type="Google" id="ProtNLM"/>
    </source>
</evidence>
<sequence>MKERLELGEIQDAYVIAVEDQAKERLERLSALNKLKPIDMTKLSGLHDNGDLQTTNGNIGHNNLHDSIPSVVQHPSNNSSPSPHMRPAPPAGPTYHDSVTPAYGHSYTPSAINGNSNTSNMNGYAVDSRNPLKVNVQVENTSQENGHIPSSSSKDSLTDYNNSNYIEGYNSNGPPLYQNGKPSKSTEPLIEGAVEYSDSSDCREMAIDVPENFEGTVKQRPSYPSLKSRDSYVPPQPSNPAPSIQINNPGGESSTDAGFMGSQELTRDDISKEQLERIRMHQESLRKRKEEEDKYTREQNFLRESLRGSKKMQALSEQGRPPVPTSGFVNTAYLEEDENKDVQYEGATLQVRGKPPPGAQKPLDITDLYRSLGRVQSQVQSTEYQEKLTAIQRLLETQRFQRALAAHNKIVEVVSKTPPTTALGANSQELVGSALIELDEYTGPQTDELMNILQNANVQSLMLAHDQIAQRASLPPTLTADDIVLERASQYGEDNIKIIRLQKTTDPLGATVRNDGESVIIGRIVKGGAADKSGLLHEGDEILEINGEDMRGKTVNDVFDFMANLTGTLTFLIVPNPDNTLLMPRTQEPPRVGTEMHIKAHYGYDPEDDLYIPCRELGISFEKGDILHVINQEDANWWQAYREGEEDQALAGLIPSKNFQEQRESLKQDLMQQEEKQRKKKKRICAGKGKKKKKKMYNSGGNDDLESEEILSYEEVALYYPEPNRKRPVVLIGPPNVGRHELRQRLMESDIDRFAAAVPHTSRPRKSGEGNGKDYHFVPRHQFEQEIVQNKFVEHGEYEKNLYGTSLMAIREVVSAGKICVLNLHPQSLKILKVSDLKPYVVFVAPPNLEKLRRNREAAGDKVSMDELKEIIEKAREMEDNFGHYFDLFIVNYDMDKAFDELVSNINRLEVEPQWVPAQWVQS</sequence>
<evidence type="ECO:0000313" key="6">
    <source>
        <dbReference type="Proteomes" id="UP000749559"/>
    </source>
</evidence>
<dbReference type="InterPro" id="IPR008144">
    <property type="entry name" value="Guanylate_kin-like_dom"/>
</dbReference>
<dbReference type="InterPro" id="IPR050716">
    <property type="entry name" value="MAGUK"/>
</dbReference>
<dbReference type="SUPFAM" id="SSF101288">
    <property type="entry name" value="L27 domain"/>
    <property type="match status" value="1"/>
</dbReference>
<dbReference type="SUPFAM" id="SSF50044">
    <property type="entry name" value="SH3-domain"/>
    <property type="match status" value="1"/>
</dbReference>
<keyword evidence="2" id="KW-0728">SH3 domain</keyword>
<dbReference type="FunFam" id="3.40.50.300:FF:000469">
    <property type="entry name" value="MAGUK p55 subfamily member 5"/>
    <property type="match status" value="1"/>
</dbReference>
<feature type="compositionally biased region" description="Polar residues" evidence="4">
    <location>
        <begin position="107"/>
        <end position="122"/>
    </location>
</feature>
<evidence type="ECO:0000256" key="4">
    <source>
        <dbReference type="SAM" id="MobiDB-lite"/>
    </source>
</evidence>
<dbReference type="PROSITE" id="PS50002">
    <property type="entry name" value="SH3"/>
    <property type="match status" value="1"/>
</dbReference>
<feature type="compositionally biased region" description="Basic and acidic residues" evidence="4">
    <location>
        <begin position="662"/>
        <end position="677"/>
    </location>
</feature>
<dbReference type="AlphaFoldDB" id="A0A8J1U3W4"/>
<dbReference type="SMART" id="SM00326">
    <property type="entry name" value="SH3"/>
    <property type="match status" value="1"/>
</dbReference>
<dbReference type="InterPro" id="IPR004172">
    <property type="entry name" value="L27_dom"/>
</dbReference>
<evidence type="ECO:0000256" key="3">
    <source>
        <dbReference type="ARBA" id="ARBA00022737"/>
    </source>
</evidence>
<dbReference type="PANTHER" id="PTHR23122">
    <property type="entry name" value="MEMBRANE-ASSOCIATED GUANYLATE KINASE MAGUK"/>
    <property type="match status" value="1"/>
</dbReference>
<feature type="compositionally biased region" description="Polar residues" evidence="4">
    <location>
        <begin position="140"/>
        <end position="173"/>
    </location>
</feature>
<dbReference type="Gene3D" id="2.30.42.10">
    <property type="match status" value="1"/>
</dbReference>
<dbReference type="Gene3D" id="3.40.50.300">
    <property type="entry name" value="P-loop containing nucleotide triphosphate hydrolases"/>
    <property type="match status" value="1"/>
</dbReference>
<feature type="region of interest" description="Disordered" evidence="4">
    <location>
        <begin position="60"/>
        <end position="126"/>
    </location>
</feature>
<reference evidence="5" key="1">
    <citation type="submission" date="2022-03" db="EMBL/GenBank/DDBJ databases">
        <authorList>
            <person name="Martin C."/>
        </authorList>
    </citation>
    <scope>NUCLEOTIDE SEQUENCE</scope>
</reference>
<comment type="similarity">
    <text evidence="1">Belongs to the MAGUK family.</text>
</comment>
<dbReference type="InterPro" id="IPR027417">
    <property type="entry name" value="P-loop_NTPase"/>
</dbReference>
<dbReference type="SMART" id="SM00569">
    <property type="entry name" value="L27"/>
    <property type="match status" value="2"/>
</dbReference>
<evidence type="ECO:0000256" key="2">
    <source>
        <dbReference type="ARBA" id="ARBA00022443"/>
    </source>
</evidence>
<organism evidence="5 6">
    <name type="scientific">Owenia fusiformis</name>
    <name type="common">Polychaete worm</name>
    <dbReference type="NCBI Taxonomy" id="6347"/>
    <lineage>
        <taxon>Eukaryota</taxon>
        <taxon>Metazoa</taxon>
        <taxon>Spiralia</taxon>
        <taxon>Lophotrochozoa</taxon>
        <taxon>Annelida</taxon>
        <taxon>Polychaeta</taxon>
        <taxon>Sedentaria</taxon>
        <taxon>Canalipalpata</taxon>
        <taxon>Sabellida</taxon>
        <taxon>Oweniida</taxon>
        <taxon>Oweniidae</taxon>
        <taxon>Owenia</taxon>
    </lineage>
</organism>
<keyword evidence="6" id="KW-1185">Reference proteome</keyword>
<dbReference type="CDD" id="cd06798">
    <property type="entry name" value="PDZ_MPP5-like"/>
    <property type="match status" value="1"/>
</dbReference>
<dbReference type="PROSITE" id="PS00856">
    <property type="entry name" value="GUANYLATE_KINASE_1"/>
    <property type="match status" value="1"/>
</dbReference>
<dbReference type="PROSITE" id="PS51022">
    <property type="entry name" value="L27"/>
    <property type="match status" value="1"/>
</dbReference>
<feature type="region of interest" description="Disordered" evidence="4">
    <location>
        <begin position="212"/>
        <end position="260"/>
    </location>
</feature>
<dbReference type="Proteomes" id="UP000749559">
    <property type="component" value="Unassembled WGS sequence"/>
</dbReference>
<dbReference type="SMART" id="SM00228">
    <property type="entry name" value="PDZ"/>
    <property type="match status" value="1"/>
</dbReference>
<dbReference type="InterPro" id="IPR036034">
    <property type="entry name" value="PDZ_sf"/>
</dbReference>
<dbReference type="Pfam" id="PF00595">
    <property type="entry name" value="PDZ"/>
    <property type="match status" value="1"/>
</dbReference>
<dbReference type="InterPro" id="IPR020590">
    <property type="entry name" value="Guanylate_kinase_CS"/>
</dbReference>
<dbReference type="Pfam" id="PF00625">
    <property type="entry name" value="Guanylate_kin"/>
    <property type="match status" value="1"/>
</dbReference>
<proteinExistence type="inferred from homology"/>
<feature type="compositionally biased region" description="Basic residues" evidence="4">
    <location>
        <begin position="678"/>
        <end position="696"/>
    </location>
</feature>
<gene>
    <name evidence="5" type="ORF">OFUS_LOCUS17247</name>
</gene>
<protein>
    <recommendedName>
        <fullName evidence="7">MAGUK p55 subfamily member 5</fullName>
    </recommendedName>
</protein>
<name>A0A8J1U3W4_OWEFU</name>
<dbReference type="InterPro" id="IPR008145">
    <property type="entry name" value="GK/Ca_channel_bsu"/>
</dbReference>
<dbReference type="InterPro" id="IPR036028">
    <property type="entry name" value="SH3-like_dom_sf"/>
</dbReference>
<dbReference type="PROSITE" id="PS50052">
    <property type="entry name" value="GUANYLATE_KINASE_2"/>
    <property type="match status" value="1"/>
</dbReference>
<feature type="compositionally biased region" description="Low complexity" evidence="4">
    <location>
        <begin position="69"/>
        <end position="83"/>
    </location>
</feature>
<feature type="region of interest" description="Disordered" evidence="4">
    <location>
        <begin position="140"/>
        <end position="186"/>
    </location>
</feature>
<dbReference type="FunFam" id="2.30.42.10:FF:000088">
    <property type="entry name" value="MAGUK p55 subfamily member 5"/>
    <property type="match status" value="1"/>
</dbReference>
<dbReference type="GO" id="GO:0005886">
    <property type="term" value="C:plasma membrane"/>
    <property type="evidence" value="ECO:0007669"/>
    <property type="project" value="UniProtKB-ARBA"/>
</dbReference>
<feature type="region of interest" description="Disordered" evidence="4">
    <location>
        <begin position="662"/>
        <end position="701"/>
    </location>
</feature>
<dbReference type="InterPro" id="IPR001452">
    <property type="entry name" value="SH3_domain"/>
</dbReference>
<dbReference type="OrthoDB" id="43580at2759"/>